<dbReference type="InterPro" id="IPR023827">
    <property type="entry name" value="Peptidase_S8_Asp-AS"/>
</dbReference>
<feature type="domain" description="Peptidase S8/S53" evidence="8">
    <location>
        <begin position="179"/>
        <end position="439"/>
    </location>
</feature>
<dbReference type="GO" id="GO:0004252">
    <property type="term" value="F:serine-type endopeptidase activity"/>
    <property type="evidence" value="ECO:0007669"/>
    <property type="project" value="UniProtKB-UniRule"/>
</dbReference>
<evidence type="ECO:0000256" key="3">
    <source>
        <dbReference type="ARBA" id="ARBA00022801"/>
    </source>
</evidence>
<dbReference type="PANTHER" id="PTHR43806:SF11">
    <property type="entry name" value="CEREVISIN-RELATED"/>
    <property type="match status" value="1"/>
</dbReference>
<keyword evidence="2 5" id="KW-0645">Protease</keyword>
<dbReference type="InterPro" id="IPR050131">
    <property type="entry name" value="Peptidase_S8_subtilisin-like"/>
</dbReference>
<feature type="chain" id="PRO_5043867244" description="Peptidase S8/S53 domain-containing protein" evidence="7">
    <location>
        <begin position="26"/>
        <end position="466"/>
    </location>
</feature>
<evidence type="ECO:0000256" key="4">
    <source>
        <dbReference type="ARBA" id="ARBA00022825"/>
    </source>
</evidence>
<dbReference type="InterPro" id="IPR022398">
    <property type="entry name" value="Peptidase_S8_His-AS"/>
</dbReference>
<name>A0AAW1R164_9CHLO</name>
<dbReference type="PROSITE" id="PS00137">
    <property type="entry name" value="SUBTILASE_HIS"/>
    <property type="match status" value="1"/>
</dbReference>
<dbReference type="PROSITE" id="PS00136">
    <property type="entry name" value="SUBTILASE_ASP"/>
    <property type="match status" value="1"/>
</dbReference>
<feature type="active site" description="Charge relay system" evidence="5">
    <location>
        <position position="183"/>
    </location>
</feature>
<dbReference type="PANTHER" id="PTHR43806">
    <property type="entry name" value="PEPTIDASE S8"/>
    <property type="match status" value="1"/>
</dbReference>
<comment type="caution">
    <text evidence="9">The sequence shown here is derived from an EMBL/GenBank/DDBJ whole genome shotgun (WGS) entry which is preliminary data.</text>
</comment>
<dbReference type="PRINTS" id="PR00723">
    <property type="entry name" value="SUBTILISIN"/>
</dbReference>
<dbReference type="SUPFAM" id="SSF52743">
    <property type="entry name" value="Subtilisin-like"/>
    <property type="match status" value="1"/>
</dbReference>
<dbReference type="InterPro" id="IPR015500">
    <property type="entry name" value="Peptidase_S8_subtilisin-rel"/>
</dbReference>
<evidence type="ECO:0000256" key="2">
    <source>
        <dbReference type="ARBA" id="ARBA00022670"/>
    </source>
</evidence>
<feature type="active site" description="Charge relay system" evidence="5">
    <location>
        <position position="213"/>
    </location>
</feature>
<protein>
    <recommendedName>
        <fullName evidence="8">Peptidase S8/S53 domain-containing protein</fullName>
    </recommendedName>
</protein>
<keyword evidence="3 5" id="KW-0378">Hydrolase</keyword>
<comment type="similarity">
    <text evidence="1 5 6">Belongs to the peptidase S8 family.</text>
</comment>
<dbReference type="InterPro" id="IPR023828">
    <property type="entry name" value="Peptidase_S8_Ser-AS"/>
</dbReference>
<dbReference type="GO" id="GO:0006508">
    <property type="term" value="P:proteolysis"/>
    <property type="evidence" value="ECO:0007669"/>
    <property type="project" value="UniProtKB-KW"/>
</dbReference>
<feature type="signal peptide" evidence="7">
    <location>
        <begin position="1"/>
        <end position="25"/>
    </location>
</feature>
<proteinExistence type="inferred from homology"/>
<evidence type="ECO:0000256" key="6">
    <source>
        <dbReference type="RuleBase" id="RU003355"/>
    </source>
</evidence>
<reference evidence="9 10" key="1">
    <citation type="journal article" date="2024" name="Nat. Commun.">
        <title>Phylogenomics reveals the evolutionary origins of lichenization in chlorophyte algae.</title>
        <authorList>
            <person name="Puginier C."/>
            <person name="Libourel C."/>
            <person name="Otte J."/>
            <person name="Skaloud P."/>
            <person name="Haon M."/>
            <person name="Grisel S."/>
            <person name="Petersen M."/>
            <person name="Berrin J.G."/>
            <person name="Delaux P.M."/>
            <person name="Dal Grande F."/>
            <person name="Keller J."/>
        </authorList>
    </citation>
    <scope>NUCLEOTIDE SEQUENCE [LARGE SCALE GENOMIC DNA]</scope>
    <source>
        <strain evidence="9 10">SAG 2145</strain>
    </source>
</reference>
<dbReference type="AlphaFoldDB" id="A0AAW1R164"/>
<dbReference type="EMBL" id="JALJOS010000018">
    <property type="protein sequence ID" value="KAK9827452.1"/>
    <property type="molecule type" value="Genomic_DNA"/>
</dbReference>
<evidence type="ECO:0000313" key="10">
    <source>
        <dbReference type="Proteomes" id="UP001438707"/>
    </source>
</evidence>
<gene>
    <name evidence="9" type="ORF">WJX74_003285</name>
</gene>
<dbReference type="Pfam" id="PF00082">
    <property type="entry name" value="Peptidase_S8"/>
    <property type="match status" value="1"/>
</dbReference>
<keyword evidence="4 5" id="KW-0720">Serine protease</keyword>
<keyword evidence="10" id="KW-1185">Reference proteome</keyword>
<evidence type="ECO:0000256" key="1">
    <source>
        <dbReference type="ARBA" id="ARBA00011073"/>
    </source>
</evidence>
<dbReference type="PROSITE" id="PS51892">
    <property type="entry name" value="SUBTILASE"/>
    <property type="match status" value="1"/>
</dbReference>
<dbReference type="PROSITE" id="PS00138">
    <property type="entry name" value="SUBTILASE_SER"/>
    <property type="match status" value="1"/>
</dbReference>
<dbReference type="Proteomes" id="UP001438707">
    <property type="component" value="Unassembled WGS sequence"/>
</dbReference>
<organism evidence="9 10">
    <name type="scientific">Apatococcus lobatus</name>
    <dbReference type="NCBI Taxonomy" id="904363"/>
    <lineage>
        <taxon>Eukaryota</taxon>
        <taxon>Viridiplantae</taxon>
        <taxon>Chlorophyta</taxon>
        <taxon>core chlorophytes</taxon>
        <taxon>Trebouxiophyceae</taxon>
        <taxon>Chlorellales</taxon>
        <taxon>Chlorellaceae</taxon>
        <taxon>Apatococcus</taxon>
    </lineage>
</organism>
<dbReference type="Gene3D" id="3.40.50.200">
    <property type="entry name" value="Peptidase S8/S53 domain"/>
    <property type="match status" value="1"/>
</dbReference>
<evidence type="ECO:0000313" key="9">
    <source>
        <dbReference type="EMBL" id="KAK9827452.1"/>
    </source>
</evidence>
<evidence type="ECO:0000256" key="5">
    <source>
        <dbReference type="PROSITE-ProRule" id="PRU01240"/>
    </source>
</evidence>
<dbReference type="InterPro" id="IPR036852">
    <property type="entry name" value="Peptidase_S8/S53_dom_sf"/>
</dbReference>
<dbReference type="InterPro" id="IPR000209">
    <property type="entry name" value="Peptidase_S8/S53_dom"/>
</dbReference>
<evidence type="ECO:0000259" key="8">
    <source>
        <dbReference type="Pfam" id="PF00082"/>
    </source>
</evidence>
<accession>A0AAW1R164</accession>
<sequence>MASFLPARLAVCLLPCLLGSGLVSASIGGSRGSHPHIVPNQWVVLLKSEADPQEWQASSAGDTVRYHSDAVNAVTLSNLTQGQADQLWEDPMVQHVEPDRTIRLTRSDPCESASPSLTAAYTQLADLVPDLELAAEQPHHSGRSLAQMSPLQPMISGQTVPTGIQRVNGPLKGMFLQPIAILDTGVGPHPDLNVVSEHSCIDGKPLTTDQNGHGTHVAGIAAASDNGYGVIGVAPGAPIHNVKILDFTGVGTVSSLICGLDYVVANNLAGIITMSFEAAPTPADALPCDNPSNPTTAMHQAICNAVNAGVIITVAAGNEGDDVANHVPAAYPEIISVGSLADYDGLPGGLAQDLSTARCGSGPDDSLAANSNHGSSLSMLAPGICINSTYIIDQSPTGYMVMSGTSMAAPHVAGAAAVLRQQQGVSLTPAAAKQLLTHPTCSPSAYQTLFGSPGPSPFPILDLHCI</sequence>
<evidence type="ECO:0000256" key="7">
    <source>
        <dbReference type="SAM" id="SignalP"/>
    </source>
</evidence>
<keyword evidence="7" id="KW-0732">Signal</keyword>
<feature type="active site" description="Charge relay system" evidence="5">
    <location>
        <position position="406"/>
    </location>
</feature>